<evidence type="ECO:0000256" key="7">
    <source>
        <dbReference type="RuleBase" id="RU000461"/>
    </source>
</evidence>
<keyword evidence="7" id="KW-0503">Monooxygenase</keyword>
<accession>A0A9Q0AJK3</accession>
<evidence type="ECO:0000256" key="3">
    <source>
        <dbReference type="ARBA" id="ARBA00022617"/>
    </source>
</evidence>
<organism evidence="8 9">
    <name type="scientific">Neoarthrinium moseri</name>
    <dbReference type="NCBI Taxonomy" id="1658444"/>
    <lineage>
        <taxon>Eukaryota</taxon>
        <taxon>Fungi</taxon>
        <taxon>Dikarya</taxon>
        <taxon>Ascomycota</taxon>
        <taxon>Pezizomycotina</taxon>
        <taxon>Sordariomycetes</taxon>
        <taxon>Xylariomycetidae</taxon>
        <taxon>Amphisphaeriales</taxon>
        <taxon>Apiosporaceae</taxon>
        <taxon>Neoarthrinium</taxon>
    </lineage>
</organism>
<dbReference type="GO" id="GO:0005506">
    <property type="term" value="F:iron ion binding"/>
    <property type="evidence" value="ECO:0007669"/>
    <property type="project" value="InterPro"/>
</dbReference>
<keyword evidence="5 6" id="KW-0408">Iron</keyword>
<dbReference type="GO" id="GO:0020037">
    <property type="term" value="F:heme binding"/>
    <property type="evidence" value="ECO:0007669"/>
    <property type="project" value="InterPro"/>
</dbReference>
<keyword evidence="3 6" id="KW-0349">Heme</keyword>
<dbReference type="PRINTS" id="PR00385">
    <property type="entry name" value="P450"/>
</dbReference>
<dbReference type="PANTHER" id="PTHR24305:SF166">
    <property type="entry name" value="CYTOCHROME P450 12A4, MITOCHONDRIAL-RELATED"/>
    <property type="match status" value="1"/>
</dbReference>
<dbReference type="GO" id="GO:0016705">
    <property type="term" value="F:oxidoreductase activity, acting on paired donors, with incorporation or reduction of molecular oxygen"/>
    <property type="evidence" value="ECO:0007669"/>
    <property type="project" value="InterPro"/>
</dbReference>
<dbReference type="SUPFAM" id="SSF48264">
    <property type="entry name" value="Cytochrome P450"/>
    <property type="match status" value="1"/>
</dbReference>
<evidence type="ECO:0000256" key="5">
    <source>
        <dbReference type="ARBA" id="ARBA00023004"/>
    </source>
</evidence>
<dbReference type="Pfam" id="PF00067">
    <property type="entry name" value="p450"/>
    <property type="match status" value="1"/>
</dbReference>
<comment type="cofactor">
    <cofactor evidence="1 6">
        <name>heme</name>
        <dbReference type="ChEBI" id="CHEBI:30413"/>
    </cofactor>
</comment>
<dbReference type="InterPro" id="IPR017972">
    <property type="entry name" value="Cyt_P450_CS"/>
</dbReference>
<dbReference type="InterPro" id="IPR050121">
    <property type="entry name" value="Cytochrome_P450_monoxygenase"/>
</dbReference>
<gene>
    <name evidence="8" type="ORF">JX265_012576</name>
</gene>
<keyword evidence="4 6" id="KW-0479">Metal-binding</keyword>
<dbReference type="InterPro" id="IPR001128">
    <property type="entry name" value="Cyt_P450"/>
</dbReference>
<evidence type="ECO:0000256" key="2">
    <source>
        <dbReference type="ARBA" id="ARBA00010617"/>
    </source>
</evidence>
<sequence>MTLVGLLSWSALSLVVAWALYSWTCLLQNYLTARKVGIPIRILPISHGNPFWMIVDKAVISFFKLLPFGRSNFTRYNWRGWEIEDKCRSHLEMGDVYMQVDGAQWKKQRKITATCFNEQNNAIVWAEALSQATAMGDYWASKSAVKSTADDTRTLSLHVLSRAGFGRSFEFQGHDEKSANVLATNYKESLQIVLDNCVLIMALGTKFLSNPWLPLRLRRVHEACQSFQAYLTELYETEKNYFSDANSRDRTLMASLVRESGSEAKTSNGLTESEIFGNMFVFNFAGHDTTTHTLTFAIMYLAVNPSVQDWVFEEVDLVFGDRPVEEWNYEVDFPRLKRCLSVLMETVRLYTPVPVAKWTGDRVQSLEIGEQTITVPTNTMVIPSYTALHTHPGYWGSDSLNWHPARWIKSSDLPAATNDMSQEEIISPQRGTFIAWSEGDRSCPGKKFSQVESVATIAGLIRKWKVDPVVQSGEILEDARKRVLHLIETDSAQVLLLQMLHPDKAPLVWRKR</sequence>
<dbReference type="PRINTS" id="PR00463">
    <property type="entry name" value="EP450I"/>
</dbReference>
<dbReference type="PANTHER" id="PTHR24305">
    <property type="entry name" value="CYTOCHROME P450"/>
    <property type="match status" value="1"/>
</dbReference>
<evidence type="ECO:0000256" key="4">
    <source>
        <dbReference type="ARBA" id="ARBA00022723"/>
    </source>
</evidence>
<comment type="similarity">
    <text evidence="2 7">Belongs to the cytochrome P450 family.</text>
</comment>
<proteinExistence type="inferred from homology"/>
<dbReference type="CDD" id="cd11070">
    <property type="entry name" value="CYP56-like"/>
    <property type="match status" value="1"/>
</dbReference>
<dbReference type="InterPro" id="IPR036396">
    <property type="entry name" value="Cyt_P450_sf"/>
</dbReference>
<reference evidence="8" key="1">
    <citation type="submission" date="2021-03" db="EMBL/GenBank/DDBJ databases">
        <title>Revisited historic fungal species revealed as producer of novel bioactive compounds through whole genome sequencing and comparative genomics.</title>
        <authorList>
            <person name="Vignolle G.A."/>
            <person name="Hochenegger N."/>
            <person name="Mach R.L."/>
            <person name="Mach-Aigner A.R."/>
            <person name="Javad Rahimi M."/>
            <person name="Salim K.A."/>
            <person name="Chan C.M."/>
            <person name="Lim L.B.L."/>
            <person name="Cai F."/>
            <person name="Druzhinina I.S."/>
            <person name="U'Ren J.M."/>
            <person name="Derntl C."/>
        </authorList>
    </citation>
    <scope>NUCLEOTIDE SEQUENCE</scope>
    <source>
        <strain evidence="8">TUCIM 5799</strain>
    </source>
</reference>
<evidence type="ECO:0000256" key="1">
    <source>
        <dbReference type="ARBA" id="ARBA00001971"/>
    </source>
</evidence>
<keyword evidence="7" id="KW-0560">Oxidoreductase</keyword>
<evidence type="ECO:0008006" key="10">
    <source>
        <dbReference type="Google" id="ProtNLM"/>
    </source>
</evidence>
<dbReference type="Gene3D" id="1.10.630.10">
    <property type="entry name" value="Cytochrome P450"/>
    <property type="match status" value="1"/>
</dbReference>
<evidence type="ECO:0000256" key="6">
    <source>
        <dbReference type="PIRSR" id="PIRSR602401-1"/>
    </source>
</evidence>
<comment type="caution">
    <text evidence="8">The sequence shown here is derived from an EMBL/GenBank/DDBJ whole genome shotgun (WGS) entry which is preliminary data.</text>
</comment>
<name>A0A9Q0AJK3_9PEZI</name>
<keyword evidence="9" id="KW-1185">Reference proteome</keyword>
<dbReference type="EMBL" id="JAFIMR010000055">
    <property type="protein sequence ID" value="KAI1853891.1"/>
    <property type="molecule type" value="Genomic_DNA"/>
</dbReference>
<dbReference type="Proteomes" id="UP000829685">
    <property type="component" value="Unassembled WGS sequence"/>
</dbReference>
<protein>
    <recommendedName>
        <fullName evidence="10">Cytochrome P450</fullName>
    </recommendedName>
</protein>
<dbReference type="InterPro" id="IPR002401">
    <property type="entry name" value="Cyt_P450_E_grp-I"/>
</dbReference>
<dbReference type="AlphaFoldDB" id="A0A9Q0AJK3"/>
<dbReference type="PROSITE" id="PS00086">
    <property type="entry name" value="CYTOCHROME_P450"/>
    <property type="match status" value="1"/>
</dbReference>
<evidence type="ECO:0000313" key="9">
    <source>
        <dbReference type="Proteomes" id="UP000829685"/>
    </source>
</evidence>
<dbReference type="GO" id="GO:0004497">
    <property type="term" value="F:monooxygenase activity"/>
    <property type="evidence" value="ECO:0007669"/>
    <property type="project" value="UniProtKB-KW"/>
</dbReference>
<feature type="binding site" description="axial binding residue" evidence="6">
    <location>
        <position position="443"/>
    </location>
    <ligand>
        <name>heme</name>
        <dbReference type="ChEBI" id="CHEBI:30413"/>
    </ligand>
    <ligandPart>
        <name>Fe</name>
        <dbReference type="ChEBI" id="CHEBI:18248"/>
    </ligandPart>
</feature>
<evidence type="ECO:0000313" key="8">
    <source>
        <dbReference type="EMBL" id="KAI1853891.1"/>
    </source>
</evidence>